<dbReference type="PANTHER" id="PTHR38459:SF1">
    <property type="entry name" value="PROPHAGE BACTOPRENOL-LINKED GLUCOSE TRANSLOCASE HOMOLOG"/>
    <property type="match status" value="1"/>
</dbReference>
<dbReference type="GO" id="GO:0000271">
    <property type="term" value="P:polysaccharide biosynthetic process"/>
    <property type="evidence" value="ECO:0007669"/>
    <property type="project" value="InterPro"/>
</dbReference>
<evidence type="ECO:0000313" key="9">
    <source>
        <dbReference type="Proteomes" id="UP001139311"/>
    </source>
</evidence>
<protein>
    <submittedName>
        <fullName evidence="8">GtrA family protein</fullName>
    </submittedName>
</protein>
<evidence type="ECO:0000256" key="5">
    <source>
        <dbReference type="ARBA" id="ARBA00023136"/>
    </source>
</evidence>
<feature type="transmembrane region" description="Helical" evidence="6">
    <location>
        <begin position="66"/>
        <end position="85"/>
    </location>
</feature>
<keyword evidence="9" id="KW-1185">Reference proteome</keyword>
<evidence type="ECO:0000259" key="7">
    <source>
        <dbReference type="Pfam" id="PF04138"/>
    </source>
</evidence>
<accession>A0A9X1IAQ2</accession>
<keyword evidence="3 6" id="KW-0812">Transmembrane</keyword>
<evidence type="ECO:0000256" key="1">
    <source>
        <dbReference type="ARBA" id="ARBA00004141"/>
    </source>
</evidence>
<gene>
    <name evidence="8" type="ORF">LHA35_04895</name>
</gene>
<dbReference type="PANTHER" id="PTHR38459">
    <property type="entry name" value="PROPHAGE BACTOPRENOL-LINKED GLUCOSE TRANSLOCASE HOMOLOG"/>
    <property type="match status" value="1"/>
</dbReference>
<dbReference type="AlphaFoldDB" id="A0A9X1IAQ2"/>
<comment type="subcellular location">
    <subcellularLocation>
        <location evidence="1">Membrane</location>
        <topology evidence="1">Multi-pass membrane protein</topology>
    </subcellularLocation>
</comment>
<evidence type="ECO:0000313" key="8">
    <source>
        <dbReference type="EMBL" id="MCB4821067.1"/>
    </source>
</evidence>
<feature type="transmembrane region" description="Helical" evidence="6">
    <location>
        <begin position="97"/>
        <end position="124"/>
    </location>
</feature>
<dbReference type="Proteomes" id="UP001139311">
    <property type="component" value="Unassembled WGS sequence"/>
</dbReference>
<feature type="transmembrane region" description="Helical" evidence="6">
    <location>
        <begin position="130"/>
        <end position="147"/>
    </location>
</feature>
<dbReference type="InterPro" id="IPR051401">
    <property type="entry name" value="GtrA_CellWall_Glycosyl"/>
</dbReference>
<dbReference type="Pfam" id="PF04138">
    <property type="entry name" value="GtrA_DPMS_TM"/>
    <property type="match status" value="1"/>
</dbReference>
<feature type="domain" description="GtrA/DPMS transmembrane" evidence="7">
    <location>
        <begin position="35"/>
        <end position="153"/>
    </location>
</feature>
<dbReference type="EMBL" id="JAJAQI010000005">
    <property type="protein sequence ID" value="MCB4821067.1"/>
    <property type="molecule type" value="Genomic_DNA"/>
</dbReference>
<evidence type="ECO:0000256" key="6">
    <source>
        <dbReference type="SAM" id="Phobius"/>
    </source>
</evidence>
<evidence type="ECO:0000256" key="3">
    <source>
        <dbReference type="ARBA" id="ARBA00022692"/>
    </source>
</evidence>
<dbReference type="GO" id="GO:0005886">
    <property type="term" value="C:plasma membrane"/>
    <property type="evidence" value="ECO:0007669"/>
    <property type="project" value="TreeGrafter"/>
</dbReference>
<name>A0A9X1IAQ2_9PROT</name>
<dbReference type="RefSeq" id="WP_226605246.1">
    <property type="nucleotide sequence ID" value="NZ_JAJAQI010000005.1"/>
</dbReference>
<sequence>MHDMTAAPITESNAVPVWAARLGVERLRLFAQLLRFGVVGVAGFLVDAGVLTLAIFFGLGPWLGRVVSYVVAASTTFTLNRAWTFRGASDAPAMRQWALFLLVNLVGFACNYGTYAVLIALVPLVAANPVLGVAAGSLAGLMGNFILSRRFVFGQGGKGRPSRN</sequence>
<feature type="transmembrane region" description="Helical" evidence="6">
    <location>
        <begin position="36"/>
        <end position="60"/>
    </location>
</feature>
<reference evidence="8" key="1">
    <citation type="submission" date="2021-10" db="EMBL/GenBank/DDBJ databases">
        <title>Roseicella aerolatum sp. nov., isolated from aerosols of e-waste dismantling site.</title>
        <authorList>
            <person name="Qin T."/>
        </authorList>
    </citation>
    <scope>NUCLEOTIDE SEQUENCE</scope>
    <source>
        <strain evidence="8">GB24</strain>
    </source>
</reference>
<organism evidence="8 9">
    <name type="scientific">Roseicella aerolata</name>
    <dbReference type="NCBI Taxonomy" id="2883479"/>
    <lineage>
        <taxon>Bacteria</taxon>
        <taxon>Pseudomonadati</taxon>
        <taxon>Pseudomonadota</taxon>
        <taxon>Alphaproteobacteria</taxon>
        <taxon>Acetobacterales</taxon>
        <taxon>Roseomonadaceae</taxon>
        <taxon>Roseicella</taxon>
    </lineage>
</organism>
<proteinExistence type="inferred from homology"/>
<evidence type="ECO:0000256" key="4">
    <source>
        <dbReference type="ARBA" id="ARBA00022989"/>
    </source>
</evidence>
<comment type="caution">
    <text evidence="8">The sequence shown here is derived from an EMBL/GenBank/DDBJ whole genome shotgun (WGS) entry which is preliminary data.</text>
</comment>
<dbReference type="InterPro" id="IPR007267">
    <property type="entry name" value="GtrA_DPMS_TM"/>
</dbReference>
<keyword evidence="4 6" id="KW-1133">Transmembrane helix</keyword>
<comment type="similarity">
    <text evidence="2">Belongs to the GtrA family.</text>
</comment>
<keyword evidence="5 6" id="KW-0472">Membrane</keyword>
<evidence type="ECO:0000256" key="2">
    <source>
        <dbReference type="ARBA" id="ARBA00009399"/>
    </source>
</evidence>